<dbReference type="WBParaSite" id="L893_g14077.t1">
    <property type="protein sequence ID" value="L893_g14077.t1"/>
    <property type="gene ID" value="L893_g14077"/>
</dbReference>
<protein>
    <submittedName>
        <fullName evidence="2">Uncharacterized protein</fullName>
    </submittedName>
</protein>
<sequence length="199" mass="23323">MTRAHYMYFNKKSYDVSDRLIKGQLASRQIDYFSQLPLLHDHNLKRLHFLYRILSAVMGKKDTCWYQANLAGYSLSSQVKSAAANSRMTGKFPRLMDDWSIIIKGLQEYSTPLIPANVLNLVDGDETAAAGKIIILYEEIFKSKRLNWEHIDKVLLRKLYNKWQHQCISNEKRNKQENKPHECCARRSRITVEKTSKRK</sequence>
<evidence type="ECO:0000313" key="1">
    <source>
        <dbReference type="Proteomes" id="UP000095287"/>
    </source>
</evidence>
<evidence type="ECO:0000313" key="2">
    <source>
        <dbReference type="WBParaSite" id="L893_g14077.t1"/>
    </source>
</evidence>
<reference evidence="2" key="1">
    <citation type="submission" date="2016-11" db="UniProtKB">
        <authorList>
            <consortium name="WormBaseParasite"/>
        </authorList>
    </citation>
    <scope>IDENTIFICATION</scope>
</reference>
<proteinExistence type="predicted"/>
<accession>A0A1I7Y9P9</accession>
<dbReference type="AlphaFoldDB" id="A0A1I7Y9P9"/>
<dbReference type="Proteomes" id="UP000095287">
    <property type="component" value="Unplaced"/>
</dbReference>
<organism evidence="1 2">
    <name type="scientific">Steinernema glaseri</name>
    <dbReference type="NCBI Taxonomy" id="37863"/>
    <lineage>
        <taxon>Eukaryota</taxon>
        <taxon>Metazoa</taxon>
        <taxon>Ecdysozoa</taxon>
        <taxon>Nematoda</taxon>
        <taxon>Chromadorea</taxon>
        <taxon>Rhabditida</taxon>
        <taxon>Tylenchina</taxon>
        <taxon>Panagrolaimomorpha</taxon>
        <taxon>Strongyloidoidea</taxon>
        <taxon>Steinernematidae</taxon>
        <taxon>Steinernema</taxon>
    </lineage>
</organism>
<name>A0A1I7Y9P9_9BILA</name>
<keyword evidence="1" id="KW-1185">Reference proteome</keyword>